<name>A0AAD7ABW3_9AGAR</name>
<dbReference type="SUPFAM" id="SSF81383">
    <property type="entry name" value="F-box domain"/>
    <property type="match status" value="1"/>
</dbReference>
<gene>
    <name evidence="2" type="ORF">DFH08DRAFT_854764</name>
</gene>
<evidence type="ECO:0000256" key="1">
    <source>
        <dbReference type="SAM" id="MobiDB-lite"/>
    </source>
</evidence>
<feature type="region of interest" description="Disordered" evidence="1">
    <location>
        <begin position="21"/>
        <end position="73"/>
    </location>
</feature>
<sequence length="777" mass="85407">MGCDVLCAVCGGPTFPVRFSEEAENEEDESGSNAGSNVRAEKSLVNETSSDADSDGSGFEESETPNFKEPGYDPDIVSEDEARWVESSLLLGFNARSTALDKTYLTGPSRYEDYGCFHVSPSDDPNFPEDSPNFQCFVVCDATQTSCYPIHAPCLQLLTRVLCGTENIEHLDKDIVYHIMDGLRDWSGLDLDYGEPENGFDQYWASLPGTEMLVVNPIPAPTFAALLHDTISSTDFTLPPPTAINSPIRHDPFATLPYDVAHALLLLLPAHTVLSLCTASYPLHSFFGPSNRLFWRAALAACTPWFWELHNLIRGDTLSLQTTEYKGLFLWVDNHTRPRKGLRGPFVAVANRRRIWGVCEQLAAEYRPRVALKAAERVQGVMASAESVNVDLPVVVWPKPKERTRTRTATAQWVYDRMGYLSGGVFEAFWDEGASLVGIAFTVPGGSDRRVFGKAQGTSNDTAGIRSEIAGLVLHMPDIFTAEKMETSIKGITVRTRSGYSHLLGDTSPQYCQRILSVMPNYALNGIVGHITDAGQITHLGLIQYPLIKDDDEDEELTPTLLHRPLWRAPTPSTSNALHNAASPIWSHHSALRALPSTTRVLDPYQLQEPFHADIVPTEALIWAADARELRSVRRIAAHQPDGERHIGALRVDFTSESGIAARVVGEAAGRRMVPDFEPTWDAGGAADGSWVPFEVDGAGGEVVVGVDVVHDDDIKAVKLRTNRGREVIFGEGGRDWERVEPMEPAEDETIVGLAVGLFYAYDRVQWGTVSALVMAL</sequence>
<dbReference type="Proteomes" id="UP001218218">
    <property type="component" value="Unassembled WGS sequence"/>
</dbReference>
<evidence type="ECO:0000313" key="3">
    <source>
        <dbReference type="Proteomes" id="UP001218218"/>
    </source>
</evidence>
<feature type="compositionally biased region" description="Acidic residues" evidence="1">
    <location>
        <begin position="50"/>
        <end position="63"/>
    </location>
</feature>
<organism evidence="2 3">
    <name type="scientific">Mycena albidolilacea</name>
    <dbReference type="NCBI Taxonomy" id="1033008"/>
    <lineage>
        <taxon>Eukaryota</taxon>
        <taxon>Fungi</taxon>
        <taxon>Dikarya</taxon>
        <taxon>Basidiomycota</taxon>
        <taxon>Agaricomycotina</taxon>
        <taxon>Agaricomycetes</taxon>
        <taxon>Agaricomycetidae</taxon>
        <taxon>Agaricales</taxon>
        <taxon>Marasmiineae</taxon>
        <taxon>Mycenaceae</taxon>
        <taxon>Mycena</taxon>
    </lineage>
</organism>
<comment type="caution">
    <text evidence="2">The sequence shown here is derived from an EMBL/GenBank/DDBJ whole genome shotgun (WGS) entry which is preliminary data.</text>
</comment>
<evidence type="ECO:0000313" key="2">
    <source>
        <dbReference type="EMBL" id="KAJ7354400.1"/>
    </source>
</evidence>
<reference evidence="2" key="1">
    <citation type="submission" date="2023-03" db="EMBL/GenBank/DDBJ databases">
        <title>Massive genome expansion in bonnet fungi (Mycena s.s.) driven by repeated elements and novel gene families across ecological guilds.</title>
        <authorList>
            <consortium name="Lawrence Berkeley National Laboratory"/>
            <person name="Harder C.B."/>
            <person name="Miyauchi S."/>
            <person name="Viragh M."/>
            <person name="Kuo A."/>
            <person name="Thoen E."/>
            <person name="Andreopoulos B."/>
            <person name="Lu D."/>
            <person name="Skrede I."/>
            <person name="Drula E."/>
            <person name="Henrissat B."/>
            <person name="Morin E."/>
            <person name="Kohler A."/>
            <person name="Barry K."/>
            <person name="LaButti K."/>
            <person name="Morin E."/>
            <person name="Salamov A."/>
            <person name="Lipzen A."/>
            <person name="Mereny Z."/>
            <person name="Hegedus B."/>
            <person name="Baldrian P."/>
            <person name="Stursova M."/>
            <person name="Weitz H."/>
            <person name="Taylor A."/>
            <person name="Grigoriev I.V."/>
            <person name="Nagy L.G."/>
            <person name="Martin F."/>
            <person name="Kauserud H."/>
        </authorList>
    </citation>
    <scope>NUCLEOTIDE SEQUENCE</scope>
    <source>
        <strain evidence="2">CBHHK002</strain>
    </source>
</reference>
<keyword evidence="3" id="KW-1185">Reference proteome</keyword>
<protein>
    <recommendedName>
        <fullName evidence="4">F-box domain-containing protein</fullName>
    </recommendedName>
</protein>
<evidence type="ECO:0008006" key="4">
    <source>
        <dbReference type="Google" id="ProtNLM"/>
    </source>
</evidence>
<accession>A0AAD7ABW3</accession>
<proteinExistence type="predicted"/>
<dbReference type="AlphaFoldDB" id="A0AAD7ABW3"/>
<dbReference type="InterPro" id="IPR036047">
    <property type="entry name" value="F-box-like_dom_sf"/>
</dbReference>
<dbReference type="EMBL" id="JARIHO010000010">
    <property type="protein sequence ID" value="KAJ7354400.1"/>
    <property type="molecule type" value="Genomic_DNA"/>
</dbReference>